<feature type="transmembrane region" description="Helical" evidence="5">
    <location>
        <begin position="45"/>
        <end position="65"/>
    </location>
</feature>
<dbReference type="Pfam" id="PF02535">
    <property type="entry name" value="Zip"/>
    <property type="match status" value="1"/>
</dbReference>
<feature type="transmembrane region" description="Helical" evidence="5">
    <location>
        <begin position="246"/>
        <end position="268"/>
    </location>
</feature>
<dbReference type="GO" id="GO:0005886">
    <property type="term" value="C:plasma membrane"/>
    <property type="evidence" value="ECO:0007669"/>
    <property type="project" value="TreeGrafter"/>
</dbReference>
<protein>
    <submittedName>
        <fullName evidence="6">Zinc transporter ZIP3-like 1</fullName>
    </submittedName>
</protein>
<dbReference type="AlphaFoldDB" id="A0A8J5T257"/>
<dbReference type="Proteomes" id="UP000747542">
    <property type="component" value="Unassembled WGS sequence"/>
</dbReference>
<keyword evidence="2 5" id="KW-0812">Transmembrane</keyword>
<feature type="transmembrane region" description="Helical" evidence="5">
    <location>
        <begin position="280"/>
        <end position="302"/>
    </location>
</feature>
<dbReference type="PANTHER" id="PTHR11040:SF203">
    <property type="entry name" value="FI18611P1-RELATED"/>
    <property type="match status" value="1"/>
</dbReference>
<name>A0A8J5T257_HOMAM</name>
<dbReference type="GO" id="GO:0005385">
    <property type="term" value="F:zinc ion transmembrane transporter activity"/>
    <property type="evidence" value="ECO:0007669"/>
    <property type="project" value="TreeGrafter"/>
</dbReference>
<evidence type="ECO:0000256" key="1">
    <source>
        <dbReference type="ARBA" id="ARBA00004141"/>
    </source>
</evidence>
<gene>
    <name evidence="6" type="primary">Slc39a3-L1</name>
    <name evidence="6" type="ORF">Hamer_G000916</name>
</gene>
<dbReference type="InterPro" id="IPR003689">
    <property type="entry name" value="ZIP"/>
</dbReference>
<keyword evidence="7" id="KW-1185">Reference proteome</keyword>
<evidence type="ECO:0000256" key="3">
    <source>
        <dbReference type="ARBA" id="ARBA00022989"/>
    </source>
</evidence>
<feature type="transmembrane region" description="Helical" evidence="5">
    <location>
        <begin position="314"/>
        <end position="333"/>
    </location>
</feature>
<sequence>MLNLVETKVMVLLTMAILSFAFSLLPLLVRKVLAGRFRTSSSQNFMSGCLCFGGGVLMATVFLHLLPETRVYLQLATTSGFLPHVPYPLSELIVCCGFFFMYISEELVHSCLYRNGHSHLLMHGHQGMEMSEETETTRRKKFTYSKNDVNIDGESIEKMAQNKGSAGEAGEVVDALKPGDGGFSVMRAVVVVMALSLHSIMEGLALGLVHTPMDAWLLFAAICSHKLIIAFCMGMELLEAKASLTAFLLSMVIFSLASPMGGILGTVVVSMMTGKSAAEVIVPTVLQGLSAGTILYVTFCEVLERERAKSTNSYVKMLTLIIGFIFMAALQVVDMFVPDDPITEATNSPPVYIYPSLPPHRDSV</sequence>
<evidence type="ECO:0000313" key="7">
    <source>
        <dbReference type="Proteomes" id="UP000747542"/>
    </source>
</evidence>
<dbReference type="EMBL" id="JAHLQT010011632">
    <property type="protein sequence ID" value="KAG7171959.1"/>
    <property type="molecule type" value="Genomic_DNA"/>
</dbReference>
<evidence type="ECO:0000256" key="2">
    <source>
        <dbReference type="ARBA" id="ARBA00022692"/>
    </source>
</evidence>
<organism evidence="6 7">
    <name type="scientific">Homarus americanus</name>
    <name type="common">American lobster</name>
    <dbReference type="NCBI Taxonomy" id="6706"/>
    <lineage>
        <taxon>Eukaryota</taxon>
        <taxon>Metazoa</taxon>
        <taxon>Ecdysozoa</taxon>
        <taxon>Arthropoda</taxon>
        <taxon>Crustacea</taxon>
        <taxon>Multicrustacea</taxon>
        <taxon>Malacostraca</taxon>
        <taxon>Eumalacostraca</taxon>
        <taxon>Eucarida</taxon>
        <taxon>Decapoda</taxon>
        <taxon>Pleocyemata</taxon>
        <taxon>Astacidea</taxon>
        <taxon>Nephropoidea</taxon>
        <taxon>Nephropidae</taxon>
        <taxon>Homarus</taxon>
    </lineage>
</organism>
<evidence type="ECO:0000256" key="5">
    <source>
        <dbReference type="SAM" id="Phobius"/>
    </source>
</evidence>
<keyword evidence="4 5" id="KW-0472">Membrane</keyword>
<evidence type="ECO:0000313" key="6">
    <source>
        <dbReference type="EMBL" id="KAG7171959.1"/>
    </source>
</evidence>
<feature type="transmembrane region" description="Helical" evidence="5">
    <location>
        <begin position="85"/>
        <end position="104"/>
    </location>
</feature>
<comment type="subcellular location">
    <subcellularLocation>
        <location evidence="1">Membrane</location>
        <topology evidence="1">Multi-pass membrane protein</topology>
    </subcellularLocation>
</comment>
<dbReference type="PANTHER" id="PTHR11040">
    <property type="entry name" value="ZINC/IRON TRANSPORTER"/>
    <property type="match status" value="1"/>
</dbReference>
<evidence type="ECO:0000256" key="4">
    <source>
        <dbReference type="ARBA" id="ARBA00023136"/>
    </source>
</evidence>
<feature type="transmembrane region" description="Helical" evidence="5">
    <location>
        <begin position="215"/>
        <end position="234"/>
    </location>
</feature>
<feature type="transmembrane region" description="Helical" evidence="5">
    <location>
        <begin position="185"/>
        <end position="209"/>
    </location>
</feature>
<dbReference type="OrthoDB" id="448280at2759"/>
<comment type="caution">
    <text evidence="6">The sequence shown here is derived from an EMBL/GenBank/DDBJ whole genome shotgun (WGS) entry which is preliminary data.</text>
</comment>
<accession>A0A8J5T257</accession>
<reference evidence="6" key="1">
    <citation type="journal article" date="2021" name="Sci. Adv.">
        <title>The American lobster genome reveals insights on longevity, neural, and immune adaptations.</title>
        <authorList>
            <person name="Polinski J.M."/>
            <person name="Zimin A.V."/>
            <person name="Clark K.F."/>
            <person name="Kohn A.B."/>
            <person name="Sadowski N."/>
            <person name="Timp W."/>
            <person name="Ptitsyn A."/>
            <person name="Khanna P."/>
            <person name="Romanova D.Y."/>
            <person name="Williams P."/>
            <person name="Greenwood S.J."/>
            <person name="Moroz L.L."/>
            <person name="Walt D.R."/>
            <person name="Bodnar A.G."/>
        </authorList>
    </citation>
    <scope>NUCLEOTIDE SEQUENCE</scope>
    <source>
        <strain evidence="6">GMGI-L3</strain>
    </source>
</reference>
<feature type="transmembrane region" description="Helical" evidence="5">
    <location>
        <begin position="12"/>
        <end position="33"/>
    </location>
</feature>
<keyword evidence="3 5" id="KW-1133">Transmembrane helix</keyword>
<proteinExistence type="predicted"/>